<feature type="non-terminal residue" evidence="1">
    <location>
        <position position="1"/>
    </location>
</feature>
<evidence type="ECO:0000313" key="2">
    <source>
        <dbReference type="Proteomes" id="UP000805193"/>
    </source>
</evidence>
<accession>A0AC60PYV6</accession>
<name>A0AC60PYV6_IXOPE</name>
<dbReference type="EMBL" id="JABSTQ010009768">
    <property type="protein sequence ID" value="KAG0426073.1"/>
    <property type="molecule type" value="Genomic_DNA"/>
</dbReference>
<reference evidence="1 2" key="1">
    <citation type="journal article" date="2020" name="Cell">
        <title>Large-Scale Comparative Analyses of Tick Genomes Elucidate Their Genetic Diversity and Vector Capacities.</title>
        <authorList>
            <consortium name="Tick Genome and Microbiome Consortium (TIGMIC)"/>
            <person name="Jia N."/>
            <person name="Wang J."/>
            <person name="Shi W."/>
            <person name="Du L."/>
            <person name="Sun Y."/>
            <person name="Zhan W."/>
            <person name="Jiang J.F."/>
            <person name="Wang Q."/>
            <person name="Zhang B."/>
            <person name="Ji P."/>
            <person name="Bell-Sakyi L."/>
            <person name="Cui X.M."/>
            <person name="Yuan T.T."/>
            <person name="Jiang B.G."/>
            <person name="Yang W.F."/>
            <person name="Lam T.T."/>
            <person name="Chang Q.C."/>
            <person name="Ding S.J."/>
            <person name="Wang X.J."/>
            <person name="Zhu J.G."/>
            <person name="Ruan X.D."/>
            <person name="Zhao L."/>
            <person name="Wei J.T."/>
            <person name="Ye R.Z."/>
            <person name="Que T.C."/>
            <person name="Du C.H."/>
            <person name="Zhou Y.H."/>
            <person name="Cheng J.X."/>
            <person name="Dai P.F."/>
            <person name="Guo W.B."/>
            <person name="Han X.H."/>
            <person name="Huang E.J."/>
            <person name="Li L.F."/>
            <person name="Wei W."/>
            <person name="Gao Y.C."/>
            <person name="Liu J.Z."/>
            <person name="Shao H.Z."/>
            <person name="Wang X."/>
            <person name="Wang C.C."/>
            <person name="Yang T.C."/>
            <person name="Huo Q.B."/>
            <person name="Li W."/>
            <person name="Chen H.Y."/>
            <person name="Chen S.E."/>
            <person name="Zhou L.G."/>
            <person name="Ni X.B."/>
            <person name="Tian J.H."/>
            <person name="Sheng Y."/>
            <person name="Liu T."/>
            <person name="Pan Y.S."/>
            <person name="Xia L.Y."/>
            <person name="Li J."/>
            <person name="Zhao F."/>
            <person name="Cao W.C."/>
        </authorList>
    </citation>
    <scope>NUCLEOTIDE SEQUENCE [LARGE SCALE GENOMIC DNA]</scope>
    <source>
        <strain evidence="1">Iper-2018</strain>
    </source>
</reference>
<protein>
    <submittedName>
        <fullName evidence="1">Uncharacterized protein</fullName>
    </submittedName>
</protein>
<evidence type="ECO:0000313" key="1">
    <source>
        <dbReference type="EMBL" id="KAG0426073.1"/>
    </source>
</evidence>
<feature type="non-terminal residue" evidence="1">
    <location>
        <position position="146"/>
    </location>
</feature>
<comment type="caution">
    <text evidence="1">The sequence shown here is derived from an EMBL/GenBank/DDBJ whole genome shotgun (WGS) entry which is preliminary data.</text>
</comment>
<gene>
    <name evidence="1" type="ORF">HPB47_026805</name>
</gene>
<sequence length="146" mass="16266">ENRELIASTAGPRDSRAQPRHRGRRSASHRAGPLGASRAARSSGRAWAAAVAMCRARCCLASTDITHKNRSWFKTGRDLRKMADAFETTRGVAAVEPQGWIFMVPLDRLRFNASRAIQQITARRVAASLWVILNSIRFACLNFCNR</sequence>
<proteinExistence type="predicted"/>
<keyword evidence="2" id="KW-1185">Reference proteome</keyword>
<dbReference type="Proteomes" id="UP000805193">
    <property type="component" value="Unassembled WGS sequence"/>
</dbReference>
<organism evidence="1 2">
    <name type="scientific">Ixodes persulcatus</name>
    <name type="common">Taiga tick</name>
    <dbReference type="NCBI Taxonomy" id="34615"/>
    <lineage>
        <taxon>Eukaryota</taxon>
        <taxon>Metazoa</taxon>
        <taxon>Ecdysozoa</taxon>
        <taxon>Arthropoda</taxon>
        <taxon>Chelicerata</taxon>
        <taxon>Arachnida</taxon>
        <taxon>Acari</taxon>
        <taxon>Parasitiformes</taxon>
        <taxon>Ixodida</taxon>
        <taxon>Ixodoidea</taxon>
        <taxon>Ixodidae</taxon>
        <taxon>Ixodinae</taxon>
        <taxon>Ixodes</taxon>
    </lineage>
</organism>